<dbReference type="Gene3D" id="3.40.50.1000">
    <property type="entry name" value="HAD superfamily/HAD-like"/>
    <property type="match status" value="1"/>
</dbReference>
<accession>A0A2T0YLS1</accession>
<keyword evidence="2" id="KW-1185">Reference proteome</keyword>
<dbReference type="OrthoDB" id="9776368at2"/>
<dbReference type="EMBL" id="PVTY01000007">
    <property type="protein sequence ID" value="PRZ16225.1"/>
    <property type="molecule type" value="Genomic_DNA"/>
</dbReference>
<dbReference type="InterPro" id="IPR023198">
    <property type="entry name" value="PGP-like_dom2"/>
</dbReference>
<dbReference type="GO" id="GO:0005829">
    <property type="term" value="C:cytosol"/>
    <property type="evidence" value="ECO:0007669"/>
    <property type="project" value="TreeGrafter"/>
</dbReference>
<dbReference type="PANTHER" id="PTHR43434">
    <property type="entry name" value="PHOSPHOGLYCOLATE PHOSPHATASE"/>
    <property type="match status" value="1"/>
</dbReference>
<organism evidence="1 2">
    <name type="scientific">Nesterenkonia sandarakina</name>
    <dbReference type="NCBI Taxonomy" id="272918"/>
    <lineage>
        <taxon>Bacteria</taxon>
        <taxon>Bacillati</taxon>
        <taxon>Actinomycetota</taxon>
        <taxon>Actinomycetes</taxon>
        <taxon>Micrococcales</taxon>
        <taxon>Micrococcaceae</taxon>
        <taxon>Nesterenkonia</taxon>
    </lineage>
</organism>
<dbReference type="GO" id="GO:0004713">
    <property type="term" value="F:protein tyrosine kinase activity"/>
    <property type="evidence" value="ECO:0007669"/>
    <property type="project" value="TreeGrafter"/>
</dbReference>
<comment type="caution">
    <text evidence="1">The sequence shown here is derived from an EMBL/GenBank/DDBJ whole genome shotgun (WGS) entry which is preliminary data.</text>
</comment>
<dbReference type="InterPro" id="IPR050155">
    <property type="entry name" value="HAD-like_hydrolase_sf"/>
</dbReference>
<name>A0A2T0YLS1_9MICC</name>
<dbReference type="InterPro" id="IPR023214">
    <property type="entry name" value="HAD_sf"/>
</dbReference>
<dbReference type="AlphaFoldDB" id="A0A2T0YLS1"/>
<dbReference type="Pfam" id="PF13419">
    <property type="entry name" value="HAD_2"/>
    <property type="match status" value="1"/>
</dbReference>
<dbReference type="PANTHER" id="PTHR43434:SF20">
    <property type="entry name" value="5'-NUCLEOTIDASE"/>
    <property type="match status" value="1"/>
</dbReference>
<reference evidence="1 2" key="1">
    <citation type="submission" date="2018-03" db="EMBL/GenBank/DDBJ databases">
        <title>Comparative analysis of microorganisms from saline springs in Andes Mountain Range, Colombia.</title>
        <authorList>
            <person name="Rubin E."/>
        </authorList>
    </citation>
    <scope>NUCLEOTIDE SEQUENCE [LARGE SCALE GENOMIC DNA]</scope>
    <source>
        <strain evidence="1 2">CG 35</strain>
    </source>
</reference>
<evidence type="ECO:0000313" key="1">
    <source>
        <dbReference type="EMBL" id="PRZ16225.1"/>
    </source>
</evidence>
<proteinExistence type="predicted"/>
<dbReference type="Proteomes" id="UP000238217">
    <property type="component" value="Unassembled WGS sequence"/>
</dbReference>
<dbReference type="SFLD" id="SFLDG01129">
    <property type="entry name" value="C1.5:_HAD__Beta-PGM__Phosphata"/>
    <property type="match status" value="1"/>
</dbReference>
<sequence>MRPCENGPVISDSLTASAAVRSDDVVVTAPDIRAVLFDLDGTLVDPAGAITLGIVHALNVHGIEIPDQEVLDSFVGPPLATSLASLPGVTEAMIPSIVEEYRQRYLAEGMQASRVYPGIEDLLRTLNAAGVVCAVATSKPTGLAERLLSIQGIRDHFAAVAGSPEDESIPHAGKGPILGAALEAIGLEPADGPLAETSPQAKVVMVGDRIFDVDGAAAHGLSCIGVRWGYAPAGELEQAGARPIVSTAERLEEALVSAGILVPVKQPAYAPGYVRFVVPQGRRTLD</sequence>
<dbReference type="SUPFAM" id="SSF56784">
    <property type="entry name" value="HAD-like"/>
    <property type="match status" value="1"/>
</dbReference>
<dbReference type="InterPro" id="IPR036412">
    <property type="entry name" value="HAD-like_sf"/>
</dbReference>
<dbReference type="InterPro" id="IPR041492">
    <property type="entry name" value="HAD_2"/>
</dbReference>
<protein>
    <submittedName>
        <fullName evidence="1">Phosphoglycolate phosphatase</fullName>
    </submittedName>
</protein>
<dbReference type="SFLD" id="SFLDS00003">
    <property type="entry name" value="Haloacid_Dehalogenase"/>
    <property type="match status" value="1"/>
</dbReference>
<gene>
    <name evidence="1" type="ORF">BCL67_107150</name>
</gene>
<dbReference type="Gene3D" id="1.10.150.240">
    <property type="entry name" value="Putative phosphatase, domain 2"/>
    <property type="match status" value="1"/>
</dbReference>
<evidence type="ECO:0000313" key="2">
    <source>
        <dbReference type="Proteomes" id="UP000238217"/>
    </source>
</evidence>